<comment type="caution">
    <text evidence="1">The sequence shown here is derived from an EMBL/GenBank/DDBJ whole genome shotgun (WGS) entry which is preliminary data.</text>
</comment>
<evidence type="ECO:0000313" key="1">
    <source>
        <dbReference type="EMBL" id="OAF65380.1"/>
    </source>
</evidence>
<sequence length="44" mass="4845">MSPEATETRPIVLAVWIAFHGLEVAVRAVQMDRIDSSSVMMGKN</sequence>
<gene>
    <name evidence="1" type="ORF">A3Q56_06915</name>
</gene>
<protein>
    <submittedName>
        <fullName evidence="1">Uncharacterized protein</fullName>
    </submittedName>
</protein>
<accession>A0A177AU83</accession>
<dbReference type="Proteomes" id="UP000078046">
    <property type="component" value="Unassembled WGS sequence"/>
</dbReference>
<dbReference type="AlphaFoldDB" id="A0A177AU83"/>
<keyword evidence="2" id="KW-1185">Reference proteome</keyword>
<reference evidence="1 2" key="1">
    <citation type="submission" date="2016-04" db="EMBL/GenBank/DDBJ databases">
        <title>The genome of Intoshia linei affirms orthonectids as highly simplified spiralians.</title>
        <authorList>
            <person name="Mikhailov K.V."/>
            <person name="Slusarev G.S."/>
            <person name="Nikitin M.A."/>
            <person name="Logacheva M.D."/>
            <person name="Penin A."/>
            <person name="Aleoshin V."/>
            <person name="Panchin Y.V."/>
        </authorList>
    </citation>
    <scope>NUCLEOTIDE SEQUENCE [LARGE SCALE GENOMIC DNA]</scope>
    <source>
        <strain evidence="1">Intl2013</strain>
        <tissue evidence="1">Whole animal</tissue>
    </source>
</reference>
<evidence type="ECO:0000313" key="2">
    <source>
        <dbReference type="Proteomes" id="UP000078046"/>
    </source>
</evidence>
<dbReference type="EMBL" id="LWCA01001323">
    <property type="protein sequence ID" value="OAF65380.1"/>
    <property type="molecule type" value="Genomic_DNA"/>
</dbReference>
<proteinExistence type="predicted"/>
<name>A0A177AU83_9BILA</name>
<organism evidence="1 2">
    <name type="scientific">Intoshia linei</name>
    <dbReference type="NCBI Taxonomy" id="1819745"/>
    <lineage>
        <taxon>Eukaryota</taxon>
        <taxon>Metazoa</taxon>
        <taxon>Spiralia</taxon>
        <taxon>Lophotrochozoa</taxon>
        <taxon>Mesozoa</taxon>
        <taxon>Orthonectida</taxon>
        <taxon>Rhopaluridae</taxon>
        <taxon>Intoshia</taxon>
    </lineage>
</organism>